<organism evidence="2 3">
    <name type="scientific">Pedosphaera parvula (strain Ellin514)</name>
    <dbReference type="NCBI Taxonomy" id="320771"/>
    <lineage>
        <taxon>Bacteria</taxon>
        <taxon>Pseudomonadati</taxon>
        <taxon>Verrucomicrobiota</taxon>
        <taxon>Pedosphaerae</taxon>
        <taxon>Pedosphaerales</taxon>
        <taxon>Pedosphaeraceae</taxon>
        <taxon>Pedosphaera</taxon>
    </lineage>
</organism>
<keyword evidence="3" id="KW-1185">Reference proteome</keyword>
<dbReference type="InterPro" id="IPR036237">
    <property type="entry name" value="Xyl_isomerase-like_sf"/>
</dbReference>
<dbReference type="GO" id="GO:0016853">
    <property type="term" value="F:isomerase activity"/>
    <property type="evidence" value="ECO:0007669"/>
    <property type="project" value="UniProtKB-KW"/>
</dbReference>
<evidence type="ECO:0000313" key="3">
    <source>
        <dbReference type="Proteomes" id="UP000003688"/>
    </source>
</evidence>
<name>B9XLB7_PEDPL</name>
<evidence type="ECO:0000259" key="1">
    <source>
        <dbReference type="Pfam" id="PF01261"/>
    </source>
</evidence>
<accession>B9XLB7</accession>
<evidence type="ECO:0000313" key="2">
    <source>
        <dbReference type="EMBL" id="EEF59320.1"/>
    </source>
</evidence>
<dbReference type="RefSeq" id="WP_007416608.1">
    <property type="nucleotide sequence ID" value="NZ_ABOX02000029.1"/>
</dbReference>
<dbReference type="Pfam" id="PF01261">
    <property type="entry name" value="AP_endonuc_2"/>
    <property type="match status" value="1"/>
</dbReference>
<dbReference type="STRING" id="320771.Cflav_PD1868"/>
<dbReference type="OrthoDB" id="9786584at2"/>
<dbReference type="InterPro" id="IPR050312">
    <property type="entry name" value="IolE/XylAMocC-like"/>
</dbReference>
<dbReference type="PANTHER" id="PTHR12110:SF21">
    <property type="entry name" value="XYLOSE ISOMERASE-LIKE TIM BARREL DOMAIN-CONTAINING PROTEIN"/>
    <property type="match status" value="1"/>
</dbReference>
<feature type="domain" description="Xylose isomerase-like TIM barrel" evidence="1">
    <location>
        <begin position="20"/>
        <end position="267"/>
    </location>
</feature>
<comment type="caution">
    <text evidence="2">The sequence shown here is derived from an EMBL/GenBank/DDBJ whole genome shotgun (WGS) entry which is preliminary data.</text>
</comment>
<dbReference type="EMBL" id="ABOX02000029">
    <property type="protein sequence ID" value="EEF59320.1"/>
    <property type="molecule type" value="Genomic_DNA"/>
</dbReference>
<proteinExistence type="predicted"/>
<gene>
    <name evidence="2" type="ORF">Cflav_PD1868</name>
</gene>
<dbReference type="SUPFAM" id="SSF51658">
    <property type="entry name" value="Xylose isomerase-like"/>
    <property type="match status" value="1"/>
</dbReference>
<protein>
    <submittedName>
        <fullName evidence="2">Xylose isomerase domain protein TIM barrel</fullName>
    </submittedName>
</protein>
<reference evidence="2 3" key="1">
    <citation type="journal article" date="2011" name="J. Bacteriol.">
        <title>Genome sequence of 'Pedosphaera parvula' Ellin514, an aerobic Verrucomicrobial isolate from pasture soil.</title>
        <authorList>
            <person name="Kant R."/>
            <person name="van Passel M.W."/>
            <person name="Sangwan P."/>
            <person name="Palva A."/>
            <person name="Lucas S."/>
            <person name="Copeland A."/>
            <person name="Lapidus A."/>
            <person name="Glavina Del Rio T."/>
            <person name="Dalin E."/>
            <person name="Tice H."/>
            <person name="Bruce D."/>
            <person name="Goodwin L."/>
            <person name="Pitluck S."/>
            <person name="Chertkov O."/>
            <person name="Larimer F.W."/>
            <person name="Land M.L."/>
            <person name="Hauser L."/>
            <person name="Brettin T.S."/>
            <person name="Detter J.C."/>
            <person name="Han S."/>
            <person name="de Vos W.M."/>
            <person name="Janssen P.H."/>
            <person name="Smidt H."/>
        </authorList>
    </citation>
    <scope>NUCLEOTIDE SEQUENCE [LARGE SCALE GENOMIC DNA]</scope>
    <source>
        <strain evidence="2 3">Ellin514</strain>
    </source>
</reference>
<dbReference type="Gene3D" id="3.20.20.150">
    <property type="entry name" value="Divalent-metal-dependent TIM barrel enzymes"/>
    <property type="match status" value="1"/>
</dbReference>
<keyword evidence="2" id="KW-0413">Isomerase</keyword>
<dbReference type="AlphaFoldDB" id="B9XLB7"/>
<sequence>MKFGICNEIFQGWSLEKSMAYAAQAGYDAIEIAPFTLAKYVTEISSAERQRIRELSKTTGITISGIHWVLVQAEGMYLNHTDAEIRLRTTQYFCDLVDFCSDIGGKSIIIGSPKQRNVLPGVEPQQAWHWATETFRHSVNRAEDKGITLCLEPLSPAETNFINTAEEAIRFVQQFKSHNFKIILDVKAMCSESKPIPQIIRESWPHFAYFHANDCNLKGPGFGDVDFKPIAAALKEVGYTGFVSVEVFKFEEGPETIATKSIEYLKRTFE</sequence>
<dbReference type="InterPro" id="IPR013022">
    <property type="entry name" value="Xyl_isomerase-like_TIM-brl"/>
</dbReference>
<dbReference type="PANTHER" id="PTHR12110">
    <property type="entry name" value="HYDROXYPYRUVATE ISOMERASE"/>
    <property type="match status" value="1"/>
</dbReference>
<dbReference type="Proteomes" id="UP000003688">
    <property type="component" value="Unassembled WGS sequence"/>
</dbReference>